<feature type="region of interest" description="Disordered" evidence="1">
    <location>
        <begin position="151"/>
        <end position="172"/>
    </location>
</feature>
<dbReference type="EMBL" id="PP911589">
    <property type="protein sequence ID" value="XCA47304.1"/>
    <property type="molecule type" value="Genomic_DNA"/>
</dbReference>
<evidence type="ECO:0000256" key="1">
    <source>
        <dbReference type="SAM" id="MobiDB-lite"/>
    </source>
</evidence>
<name>A0AAU7YNE7_9PHYC</name>
<organism evidence="2">
    <name type="scientific">Micromonas commoda virus</name>
    <dbReference type="NCBI Taxonomy" id="3057169"/>
    <lineage>
        <taxon>Viruses</taxon>
        <taxon>Varidnaviria</taxon>
        <taxon>Bamfordvirae</taxon>
        <taxon>Nucleocytoviricota</taxon>
        <taxon>Megaviricetes</taxon>
        <taxon>Algavirales</taxon>
        <taxon>Phycodnaviridae</taxon>
    </lineage>
</organism>
<proteinExistence type="predicted"/>
<feature type="compositionally biased region" description="Acidic residues" evidence="1">
    <location>
        <begin position="153"/>
        <end position="172"/>
    </location>
</feature>
<accession>A0AAU7YNE7</accession>
<evidence type="ECO:0000313" key="2">
    <source>
        <dbReference type="EMBL" id="XCA47304.1"/>
    </source>
</evidence>
<sequence>MIYDTVSKGEDGLYHVRAFTDDRKRKFIQLNDVKIVEKTADDISFEPADFTKIDELHNTNVQNAIENCEAWFGRKLADKTIKSAYIRDDTISAERIPNTKVFSADKEAVEFDDIQPDSTCSLVLEFSGLWFAKKAFGPAWNVVQVRLAKPDEPDQETFDETYPDEYMFEDDQ</sequence>
<protein>
    <submittedName>
        <fullName evidence="2">Uncharacterized protein</fullName>
    </submittedName>
</protein>
<dbReference type="Pfam" id="PF19196">
    <property type="entry name" value="DUF5871"/>
    <property type="match status" value="1"/>
</dbReference>
<dbReference type="InterPro" id="IPR043804">
    <property type="entry name" value="DUF5871"/>
</dbReference>
<reference evidence="2" key="1">
    <citation type="submission" date="2024-06" db="EMBL/GenBank/DDBJ databases">
        <title>Evidence of context-dependent and transient costs of resisting viral infection in isolates of the marine microalga Micromonas sp. (class Mamiellophyceae).</title>
        <authorList>
            <person name="Bedi de Silva A."/>
            <person name="Schvarcz C.R."/>
            <person name="Steward G.R."/>
            <person name="Edwards K.F."/>
        </authorList>
    </citation>
    <scope>NUCLEOTIDE SEQUENCE</scope>
    <source>
        <strain evidence="2">McV-KB2</strain>
    </source>
</reference>